<dbReference type="SMART" id="SM00861">
    <property type="entry name" value="Transket_pyr"/>
    <property type="match status" value="1"/>
</dbReference>
<organism evidence="14 15">
    <name type="scientific">SAR324 cluster bacterium</name>
    <dbReference type="NCBI Taxonomy" id="2024889"/>
    <lineage>
        <taxon>Bacteria</taxon>
        <taxon>Deltaproteobacteria</taxon>
        <taxon>SAR324 cluster</taxon>
    </lineage>
</organism>
<evidence type="ECO:0000256" key="1">
    <source>
        <dbReference type="ARBA" id="ARBA00001946"/>
    </source>
</evidence>
<keyword evidence="9" id="KW-0460">Magnesium</keyword>
<evidence type="ECO:0000256" key="10">
    <source>
        <dbReference type="ARBA" id="ARBA00022977"/>
    </source>
</evidence>
<dbReference type="SUPFAM" id="SSF52922">
    <property type="entry name" value="TK C-terminal domain-like"/>
    <property type="match status" value="1"/>
</dbReference>
<dbReference type="UniPathway" id="UPA00064">
    <property type="reaction ID" value="UER00091"/>
</dbReference>
<dbReference type="CDD" id="cd07033">
    <property type="entry name" value="TPP_PYR_DXS_TK_like"/>
    <property type="match status" value="1"/>
</dbReference>
<dbReference type="Gene3D" id="3.40.50.970">
    <property type="match status" value="2"/>
</dbReference>
<dbReference type="GO" id="GO:0008661">
    <property type="term" value="F:1-deoxy-D-xylulose-5-phosphate synthase activity"/>
    <property type="evidence" value="ECO:0007669"/>
    <property type="project" value="UniProtKB-EC"/>
</dbReference>
<evidence type="ECO:0000256" key="4">
    <source>
        <dbReference type="ARBA" id="ARBA00011081"/>
    </source>
</evidence>
<feature type="non-terminal residue" evidence="14">
    <location>
        <position position="1"/>
    </location>
</feature>
<dbReference type="Pfam" id="PF02779">
    <property type="entry name" value="Transket_pyr"/>
    <property type="match status" value="1"/>
</dbReference>
<keyword evidence="11" id="KW-0786">Thiamine pyrophosphate</keyword>
<sequence>KSYNKLREQISLQTKEKNFPLAIHNTLKKINESFMAFFTQGVWFEKLNFRYFGQVDGHNIKDLVSLLKVAKSLNGPVLIHIATQKGRGYSPAEGNALSYHGVSAFERKSGKQIKGKVEGRSYTSIWSECFDRIMEEDEKTVGISAAMLGNTGLAPLQVKYPERIFDVGIAEGHAVTFAGGLATEKIKPFVVVYSTFLQRAFDHIVHDIALQKLPVRFILDRAGFVGPDGATHHGLLDMSYLRMIPNMVIMAPKDGKELQRMVQFAHCYDEGPIALRFPRGNTDEYYALAQDNIPELPFGKGELLQSGTDFLLLAAGSMVKTACCIAEKLQAKGFSIGIINARFIKPLDGKLILEEVTKVKYIATLEENAKAGGFGSGILEFLSEQEVYKPVIQFGAPDHFIEFATPEQQLEEAGLDAESITAKLEHFWNQYNP</sequence>
<accession>A0A2A4SNR8</accession>
<dbReference type="FunFam" id="3.40.50.920:FF:000002">
    <property type="entry name" value="1-deoxy-D-xylulose-5-phosphate synthase"/>
    <property type="match status" value="1"/>
</dbReference>
<evidence type="ECO:0000256" key="6">
    <source>
        <dbReference type="ARBA" id="ARBA00013150"/>
    </source>
</evidence>
<dbReference type="PANTHER" id="PTHR43322:SF5">
    <property type="entry name" value="1-DEOXY-D-XYLULOSE-5-PHOSPHATE SYNTHASE, CHLOROPLASTIC"/>
    <property type="match status" value="1"/>
</dbReference>
<dbReference type="InterPro" id="IPR033248">
    <property type="entry name" value="Transketolase_C"/>
</dbReference>
<keyword evidence="12" id="KW-0414">Isoprene biosynthesis</keyword>
<evidence type="ECO:0000256" key="11">
    <source>
        <dbReference type="ARBA" id="ARBA00023052"/>
    </source>
</evidence>
<dbReference type="AlphaFoldDB" id="A0A2A4SNR8"/>
<dbReference type="SUPFAM" id="SSF52518">
    <property type="entry name" value="Thiamin diphosphate-binding fold (THDP-binding)"/>
    <property type="match status" value="2"/>
</dbReference>
<evidence type="ECO:0000256" key="7">
    <source>
        <dbReference type="ARBA" id="ARBA00022679"/>
    </source>
</evidence>
<dbReference type="Pfam" id="PF02780">
    <property type="entry name" value="Transketolase_C"/>
    <property type="match status" value="1"/>
</dbReference>
<evidence type="ECO:0000313" key="14">
    <source>
        <dbReference type="EMBL" id="PCI22848.1"/>
    </source>
</evidence>
<evidence type="ECO:0000256" key="3">
    <source>
        <dbReference type="ARBA" id="ARBA00004980"/>
    </source>
</evidence>
<gene>
    <name evidence="14" type="primary">dxs</name>
    <name evidence="14" type="ORF">COB67_13190</name>
</gene>
<evidence type="ECO:0000256" key="2">
    <source>
        <dbReference type="ARBA" id="ARBA00001964"/>
    </source>
</evidence>
<comment type="caution">
    <text evidence="14">The sequence shown here is derived from an EMBL/GenBank/DDBJ whole genome shotgun (WGS) entry which is preliminary data.</text>
</comment>
<reference evidence="15" key="1">
    <citation type="submission" date="2017-08" db="EMBL/GenBank/DDBJ databases">
        <title>A dynamic microbial community with high functional redundancy inhabits the cold, oxic subseafloor aquifer.</title>
        <authorList>
            <person name="Tully B.J."/>
            <person name="Wheat C.G."/>
            <person name="Glazer B.T."/>
            <person name="Huber J.A."/>
        </authorList>
    </citation>
    <scope>NUCLEOTIDE SEQUENCE [LARGE SCALE GENOMIC DNA]</scope>
</reference>
<dbReference type="InterPro" id="IPR005477">
    <property type="entry name" value="Dxylulose-5-P_synthase"/>
</dbReference>
<name>A0A2A4SNR8_9DELT</name>
<dbReference type="GO" id="GO:0009228">
    <property type="term" value="P:thiamine biosynthetic process"/>
    <property type="evidence" value="ECO:0007669"/>
    <property type="project" value="UniProtKB-KW"/>
</dbReference>
<dbReference type="EC" id="2.2.1.7" evidence="6"/>
<dbReference type="InterPro" id="IPR005475">
    <property type="entry name" value="Transketolase-like_Pyr-bd"/>
</dbReference>
<dbReference type="PANTHER" id="PTHR43322">
    <property type="entry name" value="1-D-DEOXYXYLULOSE 5-PHOSPHATE SYNTHASE-RELATED"/>
    <property type="match status" value="1"/>
</dbReference>
<keyword evidence="7" id="KW-0808">Transferase</keyword>
<dbReference type="GO" id="GO:0016114">
    <property type="term" value="P:terpenoid biosynthetic process"/>
    <property type="evidence" value="ECO:0007669"/>
    <property type="project" value="InterPro"/>
</dbReference>
<comment type="cofactor">
    <cofactor evidence="1">
        <name>Mg(2+)</name>
        <dbReference type="ChEBI" id="CHEBI:18420"/>
    </cofactor>
</comment>
<comment type="subunit">
    <text evidence="5">Homodimer.</text>
</comment>
<dbReference type="InterPro" id="IPR029061">
    <property type="entry name" value="THDP-binding"/>
</dbReference>
<evidence type="ECO:0000256" key="5">
    <source>
        <dbReference type="ARBA" id="ARBA00011738"/>
    </source>
</evidence>
<dbReference type="GO" id="GO:0005829">
    <property type="term" value="C:cytosol"/>
    <property type="evidence" value="ECO:0007669"/>
    <property type="project" value="TreeGrafter"/>
</dbReference>
<dbReference type="InterPro" id="IPR020826">
    <property type="entry name" value="Transketolase_BS"/>
</dbReference>
<dbReference type="PROSITE" id="PS00802">
    <property type="entry name" value="TRANSKETOLASE_2"/>
    <property type="match status" value="1"/>
</dbReference>
<evidence type="ECO:0000256" key="12">
    <source>
        <dbReference type="ARBA" id="ARBA00023229"/>
    </source>
</evidence>
<dbReference type="NCBIfam" id="TIGR00204">
    <property type="entry name" value="dxs"/>
    <property type="match status" value="1"/>
</dbReference>
<dbReference type="Proteomes" id="UP000218113">
    <property type="component" value="Unassembled WGS sequence"/>
</dbReference>
<evidence type="ECO:0000256" key="8">
    <source>
        <dbReference type="ARBA" id="ARBA00022723"/>
    </source>
</evidence>
<keyword evidence="10" id="KW-0784">Thiamine biosynthesis</keyword>
<evidence type="ECO:0000259" key="13">
    <source>
        <dbReference type="SMART" id="SM00861"/>
    </source>
</evidence>
<dbReference type="Pfam" id="PF13292">
    <property type="entry name" value="DXP_synthase_N"/>
    <property type="match status" value="1"/>
</dbReference>
<comment type="cofactor">
    <cofactor evidence="2">
        <name>thiamine diphosphate</name>
        <dbReference type="ChEBI" id="CHEBI:58937"/>
    </cofactor>
</comment>
<protein>
    <recommendedName>
        <fullName evidence="6">1-deoxy-D-xylulose-5-phosphate synthase</fullName>
        <ecNumber evidence="6">2.2.1.7</ecNumber>
    </recommendedName>
</protein>
<dbReference type="Gene3D" id="3.40.50.920">
    <property type="match status" value="1"/>
</dbReference>
<comment type="similarity">
    <text evidence="4">Belongs to the transketolase family. DXPS subfamily.</text>
</comment>
<evidence type="ECO:0000256" key="9">
    <source>
        <dbReference type="ARBA" id="ARBA00022842"/>
    </source>
</evidence>
<proteinExistence type="inferred from homology"/>
<dbReference type="InterPro" id="IPR009014">
    <property type="entry name" value="Transketo_C/PFOR_II"/>
</dbReference>
<feature type="domain" description="Transketolase-like pyrimidine-binding" evidence="13">
    <location>
        <begin position="120"/>
        <end position="284"/>
    </location>
</feature>
<dbReference type="GO" id="GO:0046872">
    <property type="term" value="F:metal ion binding"/>
    <property type="evidence" value="ECO:0007669"/>
    <property type="project" value="UniProtKB-KW"/>
</dbReference>
<evidence type="ECO:0000313" key="15">
    <source>
        <dbReference type="Proteomes" id="UP000218113"/>
    </source>
</evidence>
<dbReference type="EMBL" id="NVSR01000154">
    <property type="protein sequence ID" value="PCI22848.1"/>
    <property type="molecule type" value="Genomic_DNA"/>
</dbReference>
<dbReference type="GO" id="GO:0019288">
    <property type="term" value="P:isopentenyl diphosphate biosynthetic process, methylerythritol 4-phosphate pathway"/>
    <property type="evidence" value="ECO:0007669"/>
    <property type="project" value="TreeGrafter"/>
</dbReference>
<keyword evidence="8" id="KW-0479">Metal-binding</keyword>
<comment type="pathway">
    <text evidence="3">Metabolic intermediate biosynthesis; 1-deoxy-D-xylulose 5-phosphate biosynthesis; 1-deoxy-D-xylulose 5-phosphate from D-glyceraldehyde 3-phosphate and pyruvate: step 1/1.</text>
</comment>